<feature type="disulfide bond" evidence="12">
    <location>
        <begin position="969"/>
        <end position="984"/>
    </location>
</feature>
<name>A0A7R9A073_9CRUS</name>
<evidence type="ECO:0000256" key="1">
    <source>
        <dbReference type="ARBA" id="ARBA00004401"/>
    </source>
</evidence>
<dbReference type="SMART" id="SM00063">
    <property type="entry name" value="FRI"/>
    <property type="match status" value="1"/>
</dbReference>
<dbReference type="InterPro" id="IPR020067">
    <property type="entry name" value="Frizzled_dom"/>
</dbReference>
<evidence type="ECO:0000256" key="7">
    <source>
        <dbReference type="ARBA" id="ARBA00022989"/>
    </source>
</evidence>
<evidence type="ECO:0000256" key="11">
    <source>
        <dbReference type="PROSITE-ProRule" id="PRU00090"/>
    </source>
</evidence>
<dbReference type="GO" id="GO:0042813">
    <property type="term" value="F:Wnt receptor activity"/>
    <property type="evidence" value="ECO:0007669"/>
    <property type="project" value="TreeGrafter"/>
</dbReference>
<dbReference type="InterPro" id="IPR023415">
    <property type="entry name" value="LDLR_class-A_CS"/>
</dbReference>
<evidence type="ECO:0000256" key="12">
    <source>
        <dbReference type="PROSITE-ProRule" id="PRU00124"/>
    </source>
</evidence>
<feature type="region of interest" description="Disordered" evidence="13">
    <location>
        <begin position="91"/>
        <end position="266"/>
    </location>
</feature>
<evidence type="ECO:0000256" key="4">
    <source>
        <dbReference type="ARBA" id="ARBA00022729"/>
    </source>
</evidence>
<keyword evidence="2" id="KW-0217">Developmental protein</keyword>
<evidence type="ECO:0000256" key="10">
    <source>
        <dbReference type="ARBA" id="ARBA00023180"/>
    </source>
</evidence>
<protein>
    <recommendedName>
        <fullName evidence="14">FZ domain-containing protein</fullName>
    </recommendedName>
</protein>
<feature type="region of interest" description="Disordered" evidence="13">
    <location>
        <begin position="1084"/>
        <end position="1151"/>
    </location>
</feature>
<evidence type="ECO:0000313" key="15">
    <source>
        <dbReference type="EMBL" id="CAD7243343.1"/>
    </source>
</evidence>
<dbReference type="Gene3D" id="1.10.2000.10">
    <property type="entry name" value="Frizzled cysteine-rich domain"/>
    <property type="match status" value="2"/>
</dbReference>
<accession>A0A7R9A073</accession>
<dbReference type="PROSITE" id="PS01209">
    <property type="entry name" value="LDLRA_1"/>
    <property type="match status" value="1"/>
</dbReference>
<feature type="compositionally biased region" description="Basic and acidic residues" evidence="13">
    <location>
        <begin position="183"/>
        <end position="202"/>
    </location>
</feature>
<feature type="compositionally biased region" description="Basic and acidic residues" evidence="13">
    <location>
        <begin position="381"/>
        <end position="396"/>
    </location>
</feature>
<keyword evidence="5" id="KW-0677">Repeat</keyword>
<feature type="disulfide bond" evidence="12">
    <location>
        <begin position="1012"/>
        <end position="1027"/>
    </location>
</feature>
<proteinExistence type="predicted"/>
<keyword evidence="16" id="KW-1185">Reference proteome</keyword>
<feature type="region of interest" description="Disordered" evidence="13">
    <location>
        <begin position="281"/>
        <end position="533"/>
    </location>
</feature>
<feature type="compositionally biased region" description="Pro residues" evidence="13">
    <location>
        <begin position="737"/>
        <end position="746"/>
    </location>
</feature>
<feature type="disulfide bond" evidence="12">
    <location>
        <begin position="1052"/>
        <end position="1067"/>
    </location>
</feature>
<dbReference type="AlphaFoldDB" id="A0A7R9A073"/>
<keyword evidence="9 12" id="KW-1015">Disulfide bond</keyword>
<dbReference type="GO" id="GO:0017147">
    <property type="term" value="F:Wnt-protein binding"/>
    <property type="evidence" value="ECO:0007669"/>
    <property type="project" value="TreeGrafter"/>
</dbReference>
<feature type="disulfide bond" evidence="11">
    <location>
        <begin position="653"/>
        <end position="691"/>
    </location>
</feature>
<dbReference type="PANTHER" id="PTHR11309">
    <property type="entry name" value="FRIZZLED"/>
    <property type="match status" value="1"/>
</dbReference>
<dbReference type="OrthoDB" id="6348094at2759"/>
<sequence>MLDGSSEGIYSYDVSSDSRYQRCGSNLCEPGRGGREVGLILLVLVLTAIAIGENDGGSAEKMILEDNIVNINTEILDEANGRGKDVLAAGLGGVLEEEKPKEKDKEPKSPDRKEEASVQEIDEGGQLKKEDQISNSIQASPPKLPTQEPSEDKSEPMTEEAKTRGNSKGEEVKPVVKNVKTVVEPRLEDEEKRLFQEDKGKGNEQSQDSQGTGSRIQTPWWASRDHISTTTRTWSKPMDYEEYEDENNLPSTEAPLQSEEKESKKPAFPFWFGWGNDYEESYDEGEGTESGFPARVTSVKPPPSPSTFSPVEVQRKTATLIKPQMETHKPMEEQVRTTTPLTLSSEPRTTTEPDRFHGKVTSGFRPTFGGIEVITPPSLGPRKDEALTDEERKDPSDPAYDDDDDLFMEIVVGGSQGGRGDQFHKDEELGIFTGVKNPDWVQEGQSIAPSPQSVPPSGELRPPVPVQDWPLPARPVQAQEQGREEDEDVERPSEEFQPPPIRPDYVNSSTLRTPTRTSESPLRPTSNRPLPESNLELEAFGPLLQYFGTNLLPPVLRPQNGIDAEEPLPVDEALEEDELKENLPKELMRQGVGPHNQILRPRRKGRCLPRALPFCKQVLAYRFTSYPNLLGYSNMGQSQADVPFFSILTTSQCNPAIHNFVCSLLEPKCQGQVQVQLPPCRRFCQVATEGCEVYIGAEVRMAPLFNCNRYPDSQDPNICVGVGFPEPRRPMGDIPVRPQPVQLPPPRRMERPFGRRMGRQFTFPTEEEIQEERRRPTEWLGGFRPLEEAIKEEEALEAEAAGVVRTAPEGFPEGKVQPSPTEARRPLVPAPSLIPGRCVDRTLNFCNAILPYNRTRFPNFAGDATKEDAENNVPYFSIIADSQCNPRIRSFICTVLEPQCTNIVGETPACPGNSNARIERAFQMHGFVMESGIAHRLLMRVPAPTSHVIPPHVNRCAVEMTCIPKRWRCDKSQDCRDGSDELGCDFQYTRVCGDGMFKCHDGSDCIPDRWRCDGDNQCRDNSDELNCHSTACTGDDFKCRTDGKCIPEVWVCDGNADCGDGSDELHCFNRQPDPNSALNRLGEQAKSARLRPPPPPSQQPQKVVSGAPAGNSNRRGGVGPATLQQSFYTNFKEPGQFRPPMAPVRGNLRNG</sequence>
<evidence type="ECO:0000256" key="5">
    <source>
        <dbReference type="ARBA" id="ARBA00022737"/>
    </source>
</evidence>
<evidence type="ECO:0000256" key="9">
    <source>
        <dbReference type="ARBA" id="ARBA00023157"/>
    </source>
</evidence>
<keyword evidence="8" id="KW-0472">Membrane</keyword>
<organism evidence="15">
    <name type="scientific">Darwinula stevensoni</name>
    <dbReference type="NCBI Taxonomy" id="69355"/>
    <lineage>
        <taxon>Eukaryota</taxon>
        <taxon>Metazoa</taxon>
        <taxon>Ecdysozoa</taxon>
        <taxon>Arthropoda</taxon>
        <taxon>Crustacea</taxon>
        <taxon>Oligostraca</taxon>
        <taxon>Ostracoda</taxon>
        <taxon>Podocopa</taxon>
        <taxon>Podocopida</taxon>
        <taxon>Darwinulocopina</taxon>
        <taxon>Darwinuloidea</taxon>
        <taxon>Darwinulidae</taxon>
        <taxon>Darwinula</taxon>
    </lineage>
</organism>
<evidence type="ECO:0000259" key="14">
    <source>
        <dbReference type="PROSITE" id="PS50038"/>
    </source>
</evidence>
<feature type="compositionally biased region" description="Basic and acidic residues" evidence="13">
    <location>
        <begin position="150"/>
        <end position="174"/>
    </location>
</feature>
<dbReference type="PROSITE" id="PS50038">
    <property type="entry name" value="FZ"/>
    <property type="match status" value="2"/>
</dbReference>
<feature type="domain" description="FZ" evidence="14">
    <location>
        <begin position="602"/>
        <end position="722"/>
    </location>
</feature>
<gene>
    <name evidence="15" type="ORF">DSTB1V02_LOCUS3267</name>
</gene>
<evidence type="ECO:0000313" key="16">
    <source>
        <dbReference type="Proteomes" id="UP000677054"/>
    </source>
</evidence>
<dbReference type="Proteomes" id="UP000677054">
    <property type="component" value="Unassembled WGS sequence"/>
</dbReference>
<feature type="compositionally biased region" description="Basic and acidic residues" evidence="13">
    <location>
        <begin position="96"/>
        <end position="116"/>
    </location>
</feature>
<dbReference type="Pfam" id="PF01392">
    <property type="entry name" value="Fz"/>
    <property type="match status" value="2"/>
</dbReference>
<dbReference type="SUPFAM" id="SSF57424">
    <property type="entry name" value="LDL receptor-like module"/>
    <property type="match status" value="3"/>
</dbReference>
<dbReference type="PRINTS" id="PR00261">
    <property type="entry name" value="LDLRECEPTOR"/>
</dbReference>
<dbReference type="CDD" id="cd07066">
    <property type="entry name" value="CRD_FZ"/>
    <property type="match status" value="2"/>
</dbReference>
<keyword evidence="7" id="KW-1133">Transmembrane helix</keyword>
<evidence type="ECO:0000256" key="6">
    <source>
        <dbReference type="ARBA" id="ARBA00022968"/>
    </source>
</evidence>
<keyword evidence="10" id="KW-0325">Glycoprotein</keyword>
<evidence type="ECO:0000256" key="2">
    <source>
        <dbReference type="ARBA" id="ARBA00022473"/>
    </source>
</evidence>
<keyword evidence="6" id="KW-0735">Signal-anchor</keyword>
<dbReference type="EMBL" id="LR899930">
    <property type="protein sequence ID" value="CAD7243343.1"/>
    <property type="molecule type" value="Genomic_DNA"/>
</dbReference>
<comment type="caution">
    <text evidence="12">Lacks conserved residue(s) required for the propagation of feature annotation.</text>
</comment>
<dbReference type="GO" id="GO:0005886">
    <property type="term" value="C:plasma membrane"/>
    <property type="evidence" value="ECO:0007669"/>
    <property type="project" value="UniProtKB-SubCell"/>
</dbReference>
<evidence type="ECO:0000256" key="3">
    <source>
        <dbReference type="ARBA" id="ARBA00022692"/>
    </source>
</evidence>
<dbReference type="SUPFAM" id="SSF63501">
    <property type="entry name" value="Frizzled cysteine-rich domain"/>
    <property type="match status" value="2"/>
</dbReference>
<dbReference type="InterPro" id="IPR002172">
    <property type="entry name" value="LDrepeatLR_classA_rpt"/>
</dbReference>
<feature type="region of interest" description="Disordered" evidence="13">
    <location>
        <begin position="730"/>
        <end position="752"/>
    </location>
</feature>
<comment type="subcellular location">
    <subcellularLocation>
        <location evidence="1">Cell membrane</location>
        <topology evidence="1">Single-pass type II membrane protein</topology>
    </subcellularLocation>
</comment>
<feature type="compositionally biased region" description="Polar residues" evidence="13">
    <location>
        <begin position="506"/>
        <end position="528"/>
    </location>
</feature>
<keyword evidence="3" id="KW-0812">Transmembrane</keyword>
<evidence type="ECO:0000256" key="8">
    <source>
        <dbReference type="ARBA" id="ARBA00023136"/>
    </source>
</evidence>
<dbReference type="EMBL" id="CAJPEV010000413">
    <property type="protein sequence ID" value="CAG0885013.1"/>
    <property type="molecule type" value="Genomic_DNA"/>
</dbReference>
<dbReference type="InterPro" id="IPR036055">
    <property type="entry name" value="LDL_receptor-like_sf"/>
</dbReference>
<dbReference type="Pfam" id="PF00057">
    <property type="entry name" value="Ldl_recept_a"/>
    <property type="match status" value="3"/>
</dbReference>
<dbReference type="InterPro" id="IPR015526">
    <property type="entry name" value="Frizzled/SFRP"/>
</dbReference>
<dbReference type="GO" id="GO:0035567">
    <property type="term" value="P:non-canonical Wnt signaling pathway"/>
    <property type="evidence" value="ECO:0007669"/>
    <property type="project" value="TreeGrafter"/>
</dbReference>
<reference evidence="15" key="1">
    <citation type="submission" date="2020-11" db="EMBL/GenBank/DDBJ databases">
        <authorList>
            <person name="Tran Van P."/>
        </authorList>
    </citation>
    <scope>NUCLEOTIDE SEQUENCE</scope>
</reference>
<dbReference type="Gene3D" id="4.10.400.10">
    <property type="entry name" value="Low-density Lipoprotein Receptor"/>
    <property type="match status" value="3"/>
</dbReference>
<dbReference type="GO" id="GO:0060070">
    <property type="term" value="P:canonical Wnt signaling pathway"/>
    <property type="evidence" value="ECO:0007669"/>
    <property type="project" value="TreeGrafter"/>
</dbReference>
<feature type="region of interest" description="Disordered" evidence="13">
    <location>
        <begin position="809"/>
        <end position="828"/>
    </location>
</feature>
<dbReference type="SMART" id="SM00192">
    <property type="entry name" value="LDLa"/>
    <property type="match status" value="3"/>
</dbReference>
<feature type="domain" description="FZ" evidence="14">
    <location>
        <begin position="836"/>
        <end position="1030"/>
    </location>
</feature>
<dbReference type="FunFam" id="4.10.400.10:FF:000002">
    <property type="entry name" value="Low-density lipoprotein receptor-related protein 1"/>
    <property type="match status" value="1"/>
</dbReference>
<keyword evidence="4" id="KW-0732">Signal</keyword>
<dbReference type="InterPro" id="IPR036790">
    <property type="entry name" value="Frizzled_dom_sf"/>
</dbReference>
<dbReference type="PROSITE" id="PS50068">
    <property type="entry name" value="LDLRA_2"/>
    <property type="match status" value="3"/>
</dbReference>
<dbReference type="CDD" id="cd00112">
    <property type="entry name" value="LDLa"/>
    <property type="match status" value="3"/>
</dbReference>
<evidence type="ECO:0000256" key="13">
    <source>
        <dbReference type="SAM" id="MobiDB-lite"/>
    </source>
</evidence>
<feature type="compositionally biased region" description="Basic and acidic residues" evidence="13">
    <location>
        <begin position="325"/>
        <end position="335"/>
    </location>
</feature>
<feature type="compositionally biased region" description="Polar residues" evidence="13">
    <location>
        <begin position="203"/>
        <end position="217"/>
    </location>
</feature>
<feature type="compositionally biased region" description="Polar residues" evidence="13">
    <location>
        <begin position="336"/>
        <end position="348"/>
    </location>
</feature>